<dbReference type="RefSeq" id="WP_117419706.1">
    <property type="nucleotide sequence ID" value="NZ_QOHO01000104.1"/>
</dbReference>
<dbReference type="GO" id="GO:0003677">
    <property type="term" value="F:DNA binding"/>
    <property type="evidence" value="ECO:0007669"/>
    <property type="project" value="InterPro"/>
</dbReference>
<dbReference type="EMBL" id="QOHO01000104">
    <property type="protein sequence ID" value="RFZ76142.1"/>
    <property type="molecule type" value="Genomic_DNA"/>
</dbReference>
<organism evidence="2 3">
    <name type="scientific">Lacrimispora amygdalina</name>
    <dbReference type="NCBI Taxonomy" id="253257"/>
    <lineage>
        <taxon>Bacteria</taxon>
        <taxon>Bacillati</taxon>
        <taxon>Bacillota</taxon>
        <taxon>Clostridia</taxon>
        <taxon>Lachnospirales</taxon>
        <taxon>Lachnospiraceae</taxon>
        <taxon>Lacrimispora</taxon>
    </lineage>
</organism>
<dbReference type="OrthoDB" id="9802383at2"/>
<dbReference type="Pfam" id="PF04397">
    <property type="entry name" value="LytTR"/>
    <property type="match status" value="1"/>
</dbReference>
<name>A0A3E2N590_9FIRM</name>
<evidence type="ECO:0000313" key="2">
    <source>
        <dbReference type="EMBL" id="RFZ76142.1"/>
    </source>
</evidence>
<proteinExistence type="predicted"/>
<dbReference type="AlphaFoldDB" id="A0A3E2N590"/>
<dbReference type="InterPro" id="IPR007492">
    <property type="entry name" value="LytTR_DNA-bd_dom"/>
</dbReference>
<dbReference type="Proteomes" id="UP000260680">
    <property type="component" value="Unassembled WGS sequence"/>
</dbReference>
<reference evidence="2 3" key="1">
    <citation type="submission" date="2018-07" db="EMBL/GenBank/DDBJ databases">
        <title>New species, Clostridium PI-S10-A1B.</title>
        <authorList>
            <person name="Krishna G."/>
            <person name="Summeta K."/>
            <person name="Shikha S."/>
            <person name="Prabhu P.B."/>
            <person name="Suresh K."/>
        </authorList>
    </citation>
    <scope>NUCLEOTIDE SEQUENCE [LARGE SCALE GENOMIC DNA]</scope>
    <source>
        <strain evidence="2 3">PI-S10-A1B</strain>
    </source>
</reference>
<evidence type="ECO:0000313" key="3">
    <source>
        <dbReference type="Proteomes" id="UP000260680"/>
    </source>
</evidence>
<protein>
    <submittedName>
        <fullName evidence="2">LytTR family transcriptional regulator</fullName>
    </submittedName>
</protein>
<gene>
    <name evidence="2" type="ORF">DS742_25305</name>
</gene>
<dbReference type="PROSITE" id="PS50930">
    <property type="entry name" value="HTH_LYTTR"/>
    <property type="match status" value="1"/>
</dbReference>
<accession>A0A3E2N590</accession>
<evidence type="ECO:0000259" key="1">
    <source>
        <dbReference type="PROSITE" id="PS50930"/>
    </source>
</evidence>
<dbReference type="Gene3D" id="2.40.50.1020">
    <property type="entry name" value="LytTr DNA-binding domain"/>
    <property type="match status" value="1"/>
</dbReference>
<feature type="domain" description="HTH LytTR-type" evidence="1">
    <location>
        <begin position="128"/>
        <end position="198"/>
    </location>
</feature>
<comment type="caution">
    <text evidence="2">The sequence shown here is derived from an EMBL/GenBank/DDBJ whole genome shotgun (WGS) entry which is preliminary data.</text>
</comment>
<sequence length="228" mass="26919">MIEVKKKLERLARHVVQSLYLGDIEHVSKYSSANMRWITADYERVSLSSKQDFDEYIRFLGKQKVSIVHVEYYTILITQQVSLVIGSYYAVGKDRILHNITLLFVMEDSGIKIKYLHLSQWLPENYCHWIKGLDERLYHVREKDLIYLESNHNHVYWHCRDGVIESVGSLKNAETILSHSFVRIHKGFIIHKDHVIRIGRCYVEMDNGDSMLIPEKKFIEIRNQLVAQ</sequence>
<dbReference type="SMART" id="SM00850">
    <property type="entry name" value="LytTR"/>
    <property type="match status" value="1"/>
</dbReference>